<proteinExistence type="predicted"/>
<dbReference type="KEGG" id="cai:Caci_3279"/>
<name>C7Q7J3_CATAD</name>
<dbReference type="OrthoDB" id="7186647at2"/>
<evidence type="ECO:0000313" key="4">
    <source>
        <dbReference type="EMBL" id="ACU72186.1"/>
    </source>
</evidence>
<dbReference type="Pfam" id="PF00440">
    <property type="entry name" value="TetR_N"/>
    <property type="match status" value="1"/>
</dbReference>
<dbReference type="AlphaFoldDB" id="C7Q7J3"/>
<dbReference type="PANTHER" id="PTHR43479">
    <property type="entry name" value="ACREF/ENVCD OPERON REPRESSOR-RELATED"/>
    <property type="match status" value="1"/>
</dbReference>
<evidence type="ECO:0000259" key="3">
    <source>
        <dbReference type="PROSITE" id="PS50977"/>
    </source>
</evidence>
<dbReference type="HOGENOM" id="CLU_087539_3_1_11"/>
<evidence type="ECO:0000313" key="5">
    <source>
        <dbReference type="Proteomes" id="UP000000851"/>
    </source>
</evidence>
<dbReference type="Proteomes" id="UP000000851">
    <property type="component" value="Chromosome"/>
</dbReference>
<organism evidence="4 5">
    <name type="scientific">Catenulispora acidiphila (strain DSM 44928 / JCM 14897 / NBRC 102108 / NRRL B-24433 / ID139908)</name>
    <dbReference type="NCBI Taxonomy" id="479433"/>
    <lineage>
        <taxon>Bacteria</taxon>
        <taxon>Bacillati</taxon>
        <taxon>Actinomycetota</taxon>
        <taxon>Actinomycetes</taxon>
        <taxon>Catenulisporales</taxon>
        <taxon>Catenulisporaceae</taxon>
        <taxon>Catenulispora</taxon>
    </lineage>
</organism>
<feature type="domain" description="HTH tetR-type" evidence="3">
    <location>
        <begin position="11"/>
        <end position="71"/>
    </location>
</feature>
<keyword evidence="1 2" id="KW-0238">DNA-binding</keyword>
<dbReference type="STRING" id="479433.Caci_3279"/>
<dbReference type="PROSITE" id="PS50977">
    <property type="entry name" value="HTH_TETR_2"/>
    <property type="match status" value="1"/>
</dbReference>
<dbReference type="eggNOG" id="COG1309">
    <property type="taxonomic scope" value="Bacteria"/>
</dbReference>
<dbReference type="InParanoid" id="C7Q7J3"/>
<gene>
    <name evidence="4" type="ordered locus">Caci_3279</name>
</gene>
<feature type="DNA-binding region" description="H-T-H motif" evidence="2">
    <location>
        <begin position="34"/>
        <end position="53"/>
    </location>
</feature>
<reference evidence="4 5" key="1">
    <citation type="journal article" date="2009" name="Stand. Genomic Sci.">
        <title>Complete genome sequence of Catenulispora acidiphila type strain (ID 139908).</title>
        <authorList>
            <person name="Copeland A."/>
            <person name="Lapidus A."/>
            <person name="Glavina Del Rio T."/>
            <person name="Nolan M."/>
            <person name="Lucas S."/>
            <person name="Chen F."/>
            <person name="Tice H."/>
            <person name="Cheng J.F."/>
            <person name="Bruce D."/>
            <person name="Goodwin L."/>
            <person name="Pitluck S."/>
            <person name="Mikhailova N."/>
            <person name="Pati A."/>
            <person name="Ivanova N."/>
            <person name="Mavromatis K."/>
            <person name="Chen A."/>
            <person name="Palaniappan K."/>
            <person name="Chain P."/>
            <person name="Land M."/>
            <person name="Hauser L."/>
            <person name="Chang Y.J."/>
            <person name="Jeffries C.D."/>
            <person name="Chertkov O."/>
            <person name="Brettin T."/>
            <person name="Detter J.C."/>
            <person name="Han C."/>
            <person name="Ali Z."/>
            <person name="Tindall B.J."/>
            <person name="Goker M."/>
            <person name="Bristow J."/>
            <person name="Eisen J.A."/>
            <person name="Markowitz V."/>
            <person name="Hugenholtz P."/>
            <person name="Kyrpides N.C."/>
            <person name="Klenk H.P."/>
        </authorList>
    </citation>
    <scope>NUCLEOTIDE SEQUENCE [LARGE SCALE GENOMIC DNA]</scope>
    <source>
        <strain evidence="5">DSM 44928 / JCM 14897 / NBRC 102108 / NRRL B-24433 / ID139908</strain>
    </source>
</reference>
<dbReference type="GO" id="GO:0003677">
    <property type="term" value="F:DNA binding"/>
    <property type="evidence" value="ECO:0007669"/>
    <property type="project" value="UniProtKB-UniRule"/>
</dbReference>
<sequence length="192" mass="21326">MSQQTENVRVRRTRKLLREALIDLIEQKGFEKVTVAEITDRALISRAAFYRTHRDKYDLVAQIYDEAMAALLGTVDDATPVTTPATTPAAERWVAFFEHIDTYHRFYAAMLGRKGSPWFADRMRAALSEMVTAHLPATGTDLVPAVLGAMFAQSITWWLEAGRPVPPREIAATSARLAGAVIREAAAPDRSP</sequence>
<keyword evidence="5" id="KW-1185">Reference proteome</keyword>
<dbReference type="SUPFAM" id="SSF46689">
    <property type="entry name" value="Homeodomain-like"/>
    <property type="match status" value="1"/>
</dbReference>
<dbReference type="RefSeq" id="WP_012787479.1">
    <property type="nucleotide sequence ID" value="NC_013131.1"/>
</dbReference>
<evidence type="ECO:0000256" key="1">
    <source>
        <dbReference type="ARBA" id="ARBA00023125"/>
    </source>
</evidence>
<accession>C7Q7J3</accession>
<dbReference type="Gene3D" id="1.10.357.10">
    <property type="entry name" value="Tetracycline Repressor, domain 2"/>
    <property type="match status" value="1"/>
</dbReference>
<dbReference type="PANTHER" id="PTHR43479:SF7">
    <property type="entry name" value="TETR-FAMILY TRANSCRIPTIONAL REGULATOR"/>
    <property type="match status" value="1"/>
</dbReference>
<dbReference type="EMBL" id="CP001700">
    <property type="protein sequence ID" value="ACU72186.1"/>
    <property type="molecule type" value="Genomic_DNA"/>
</dbReference>
<protein>
    <submittedName>
        <fullName evidence="4">Transcriptional regulator, TetR family</fullName>
    </submittedName>
</protein>
<evidence type="ECO:0000256" key="2">
    <source>
        <dbReference type="PROSITE-ProRule" id="PRU00335"/>
    </source>
</evidence>
<dbReference type="InterPro" id="IPR009057">
    <property type="entry name" value="Homeodomain-like_sf"/>
</dbReference>
<dbReference type="InterPro" id="IPR001647">
    <property type="entry name" value="HTH_TetR"/>
</dbReference>
<dbReference type="InterPro" id="IPR050624">
    <property type="entry name" value="HTH-type_Tx_Regulator"/>
</dbReference>